<accession>A0ACB7RQR0</accession>
<gene>
    <name evidence="1" type="ORF">HPB50_003180</name>
</gene>
<evidence type="ECO:0000313" key="2">
    <source>
        <dbReference type="Proteomes" id="UP000821845"/>
    </source>
</evidence>
<comment type="caution">
    <text evidence="1">The sequence shown here is derived from an EMBL/GenBank/DDBJ whole genome shotgun (WGS) entry which is preliminary data.</text>
</comment>
<protein>
    <submittedName>
        <fullName evidence="1">Uncharacterized protein</fullName>
    </submittedName>
</protein>
<evidence type="ECO:0000313" key="1">
    <source>
        <dbReference type="EMBL" id="KAH6925277.1"/>
    </source>
</evidence>
<proteinExistence type="predicted"/>
<dbReference type="EMBL" id="CM023487">
    <property type="protein sequence ID" value="KAH6925277.1"/>
    <property type="molecule type" value="Genomic_DNA"/>
</dbReference>
<reference evidence="1" key="1">
    <citation type="submission" date="2020-05" db="EMBL/GenBank/DDBJ databases">
        <title>Large-scale comparative analyses of tick genomes elucidate their genetic diversity and vector capacities.</title>
        <authorList>
            <person name="Jia N."/>
            <person name="Wang J."/>
            <person name="Shi W."/>
            <person name="Du L."/>
            <person name="Sun Y."/>
            <person name="Zhan W."/>
            <person name="Jiang J."/>
            <person name="Wang Q."/>
            <person name="Zhang B."/>
            <person name="Ji P."/>
            <person name="Sakyi L.B."/>
            <person name="Cui X."/>
            <person name="Yuan T."/>
            <person name="Jiang B."/>
            <person name="Yang W."/>
            <person name="Lam T.T.-Y."/>
            <person name="Chang Q."/>
            <person name="Ding S."/>
            <person name="Wang X."/>
            <person name="Zhu J."/>
            <person name="Ruan X."/>
            <person name="Zhao L."/>
            <person name="Wei J."/>
            <person name="Que T."/>
            <person name="Du C."/>
            <person name="Cheng J."/>
            <person name="Dai P."/>
            <person name="Han X."/>
            <person name="Huang E."/>
            <person name="Gao Y."/>
            <person name="Liu J."/>
            <person name="Shao H."/>
            <person name="Ye R."/>
            <person name="Li L."/>
            <person name="Wei W."/>
            <person name="Wang X."/>
            <person name="Wang C."/>
            <person name="Yang T."/>
            <person name="Huo Q."/>
            <person name="Li W."/>
            <person name="Guo W."/>
            <person name="Chen H."/>
            <person name="Zhou L."/>
            <person name="Ni X."/>
            <person name="Tian J."/>
            <person name="Zhou Y."/>
            <person name="Sheng Y."/>
            <person name="Liu T."/>
            <person name="Pan Y."/>
            <person name="Xia L."/>
            <person name="Li J."/>
            <person name="Zhao F."/>
            <person name="Cao W."/>
        </authorList>
    </citation>
    <scope>NUCLEOTIDE SEQUENCE</scope>
    <source>
        <strain evidence="1">Hyas-2018</strain>
    </source>
</reference>
<organism evidence="1 2">
    <name type="scientific">Hyalomma asiaticum</name>
    <name type="common">Tick</name>
    <dbReference type="NCBI Taxonomy" id="266040"/>
    <lineage>
        <taxon>Eukaryota</taxon>
        <taxon>Metazoa</taxon>
        <taxon>Ecdysozoa</taxon>
        <taxon>Arthropoda</taxon>
        <taxon>Chelicerata</taxon>
        <taxon>Arachnida</taxon>
        <taxon>Acari</taxon>
        <taxon>Parasitiformes</taxon>
        <taxon>Ixodida</taxon>
        <taxon>Ixodoidea</taxon>
        <taxon>Ixodidae</taxon>
        <taxon>Hyalomminae</taxon>
        <taxon>Hyalomma</taxon>
    </lineage>
</organism>
<keyword evidence="2" id="KW-1185">Reference proteome</keyword>
<sequence>MRNFDAGRISTQAYSIIEDNTPPTSPRLLIWAPAHQSLSGNVKAHTLAQDLNCREEFLMPHTSHSSPSQACEKLTPLVTYTDILQHYRIGRLHYPTAHKDLHRRDAVLWRKLQTGVFSNPWLYSKVYPHLVTSHYKYCSQSSTLIHMAWTCPQCGAASHTQDIWQSLLRTTDSAQQHRVISRALEAAASQVIPADLL</sequence>
<name>A0ACB7RQR0_HYAAI</name>
<dbReference type="Proteomes" id="UP000821845">
    <property type="component" value="Chromosome 7"/>
</dbReference>